<dbReference type="InterPro" id="IPR052957">
    <property type="entry name" value="Auxin_embryo_med"/>
</dbReference>
<dbReference type="NCBIfam" id="NF047352">
    <property type="entry name" value="P_loop_sacsin"/>
    <property type="match status" value="1"/>
</dbReference>
<evidence type="ECO:0000256" key="1">
    <source>
        <dbReference type="SAM" id="MobiDB-lite"/>
    </source>
</evidence>
<dbReference type="Proteomes" id="UP001338125">
    <property type="component" value="Unassembled WGS sequence"/>
</dbReference>
<comment type="caution">
    <text evidence="2">The sequence shown here is derived from an EMBL/GenBank/DDBJ whole genome shotgun (WGS) entry which is preliminary data.</text>
</comment>
<feature type="region of interest" description="Disordered" evidence="1">
    <location>
        <begin position="1388"/>
        <end position="1450"/>
    </location>
</feature>
<dbReference type="SUPFAM" id="SSF55874">
    <property type="entry name" value="ATPase domain of HSP90 chaperone/DNA topoisomerase II/histidine kinase"/>
    <property type="match status" value="1"/>
</dbReference>
<feature type="compositionally biased region" description="Polar residues" evidence="1">
    <location>
        <begin position="1440"/>
        <end position="1449"/>
    </location>
</feature>
<feature type="compositionally biased region" description="Polar residues" evidence="1">
    <location>
        <begin position="1402"/>
        <end position="1411"/>
    </location>
</feature>
<proteinExistence type="predicted"/>
<dbReference type="PANTHER" id="PTHR32387">
    <property type="entry name" value="WU:FJ29H11"/>
    <property type="match status" value="1"/>
</dbReference>
<sequence length="1731" mass="196529">MSSSEEAHRLVEEITQKHGYIRPEILESMAPEVRREVQMAMLMKDRLIASSVMTLAQNLYTSAARFVFELLQNADDNHYSRAKARGDIPWVSFHVHRDRIVIECNEDGFTPDNLAAICNIGKSSKTGAQGYIGEKGIGFKSVFMVAYKAYIQSGHFAFYFQHRKEDSGIGMITPIWERESQPLGNFSRITLFLHDEGDAADIAKQREVIRQQFLEIHDTILLFMKNLQEIRVFFYDDGGRSVDSINLSVTYPQVRRAAVARTCTDFSKKTSNKDVRHYHITKHLVTGLAKNENRTYSEEEEASKAWAKSEVVLAFPLSKKSAPIVGNQWLFAFLPVRQMGFKFIIQADFVTQANRQDIVTTSARNAGLVRAISEAFLITIIYFCQHSTLQFQWMRYLPRKEDYPWDSLWAGLIDMVELGIKAIPVLRPAAGNSLRRITDLKRNPNRALDKYGKPLFLDFYPDCYLALDYDNKDLDVLVPLGLENISIDQLLERVEHDLSMPTSRMKSIKDEDWHSRAAGLLQAPFEKDWKAPQEAMKGFKLLPLNNGDWISPSSTTVYFPKVAGTQLDIPIDLGLSVVSLKAATNPDRRKLFELLGVQEATVPTIRQHIKDKYQHDTPSDSSVVSTSSAVSHLRFLFLTYDLVSEPYYNYGKFPIISQHGEFEIPDLVDIYISNTDSYGGASLLMPTPPGPNPGDGAPGFGALFMNDAYFQGTPEGATTDGRSWSEWLYTSVGIRRHPRLLDWITDQLSAESEYIIENRPEKFLGFLKLTWEEEYDEQMENYTLDRELRTTYVLCQEEEARELSGTYIPTLELEAIVSRFMLPGEFFPWLELEDSPVYQRFPAEWEPLGRKFGLGSRGPNVIFAVKIFQQIKLANPDVASMVRPGRIYDLYGYLQAKIRETDEEYDWLNRMVISDRFEPHSPIFVPSGRLHPAAWAAPSDCVWSAPIEMKKKYSLERLYEVFFPQFDTGRLHMADFFQKTLSIRDCTWKDLVEEIEHFKDTRCNDADRIKELYKCLASMCQESNAEELKQIFQSKNLICGFEKGFPFWYNTSRCLWTGVTKIRGMLTLGGVYADLEDFFVGRLGVQTMTVEMVYEKLIARDGPKLSAQDAKETILAFNSLLQGKERELDPAPVLASQVFPVKLPNGKTAVWTSEMDFSLVDQKPLGDDFAARAVFLDFTMEEVRTLEPFVLWAGLDERYLTRAVKEKASVDPSKARRIYSPDRDMRMKAYALLRIAIAYKSPRALQSPDQFYTTLRNIKTLETYAITSELVLTQNKKQIRVAKKQAILHIHEAPEGVTIYVPRDLKQQEVCFSGKLARHLYEWMMADPDPDTDTPVQQQTAKKPKPAVVNVIQCILSAKTFALADILEQHGIGSIEVAEIEPERGIYDDHPTTEAVAPDTVPESSQPSGSNLERRDSMDSLYTAPETPVSALPGTPSPVPSKSTVQSPPSVGPAGIANLPFIIPGQGRNQQWGGVGGVGAWNQPISTMPVREDGYVTILKKVVDVARRARFPASELDFSQWEGNQQERDIRVGAAGELFVFEVLSHIQPTVTSRLELPNWSRDNWQSTIRKYVTCHPEYTDMKSWDGAEMADIVYHDSTGVLTQLFTQLGYIGQFTLAGPTPTYLIEVKSTTGPHNTPFFVSKSQYEKMHTHSDVKMVIGAPNPLRNTIYVIFRVFNVGKNDMGFKIYVDPIMLGFRDELSFAPDSWTVVANRAPVSVMEEVEELRAMHDW</sequence>
<gene>
    <name evidence="2" type="ORF">PT974_05371</name>
</gene>
<dbReference type="Gene3D" id="3.30.565.10">
    <property type="entry name" value="Histidine kinase-like ATPase, C-terminal domain"/>
    <property type="match status" value="1"/>
</dbReference>
<dbReference type="InterPro" id="IPR036890">
    <property type="entry name" value="HATPase_C_sf"/>
</dbReference>
<keyword evidence="3" id="KW-1185">Reference proteome</keyword>
<protein>
    <submittedName>
        <fullName evidence="2">Protein NO VEIN</fullName>
    </submittedName>
</protein>
<accession>A0ABR0SIK3</accession>
<evidence type="ECO:0000313" key="2">
    <source>
        <dbReference type="EMBL" id="KAK5991975.1"/>
    </source>
</evidence>
<organism evidence="2 3">
    <name type="scientific">Cladobotryum mycophilum</name>
    <dbReference type="NCBI Taxonomy" id="491253"/>
    <lineage>
        <taxon>Eukaryota</taxon>
        <taxon>Fungi</taxon>
        <taxon>Dikarya</taxon>
        <taxon>Ascomycota</taxon>
        <taxon>Pezizomycotina</taxon>
        <taxon>Sordariomycetes</taxon>
        <taxon>Hypocreomycetidae</taxon>
        <taxon>Hypocreales</taxon>
        <taxon>Hypocreaceae</taxon>
        <taxon>Cladobotryum</taxon>
    </lineage>
</organism>
<evidence type="ECO:0000313" key="3">
    <source>
        <dbReference type="Proteomes" id="UP001338125"/>
    </source>
</evidence>
<name>A0ABR0SIK3_9HYPO</name>
<reference evidence="2 3" key="1">
    <citation type="submission" date="2024-01" db="EMBL/GenBank/DDBJ databases">
        <title>Complete genome of Cladobotryum mycophilum ATHUM6906.</title>
        <authorList>
            <person name="Christinaki A.C."/>
            <person name="Myridakis A.I."/>
            <person name="Kouvelis V.N."/>
        </authorList>
    </citation>
    <scope>NUCLEOTIDE SEQUENCE [LARGE SCALE GENOMIC DNA]</scope>
    <source>
        <strain evidence="2 3">ATHUM6906</strain>
    </source>
</reference>
<dbReference type="EMBL" id="JAVFKD010000012">
    <property type="protein sequence ID" value="KAK5991975.1"/>
    <property type="molecule type" value="Genomic_DNA"/>
</dbReference>
<dbReference type="PANTHER" id="PTHR32387:SF0">
    <property type="entry name" value="PROTEIN NO VEIN"/>
    <property type="match status" value="1"/>
</dbReference>